<evidence type="ECO:0000313" key="2">
    <source>
        <dbReference type="EMBL" id="HGT39882.1"/>
    </source>
</evidence>
<feature type="chain" id="PRO_5028439720" evidence="1">
    <location>
        <begin position="23"/>
        <end position="132"/>
    </location>
</feature>
<dbReference type="EMBL" id="DSVQ01000015">
    <property type="protein sequence ID" value="HGT39882.1"/>
    <property type="molecule type" value="Genomic_DNA"/>
</dbReference>
<organism evidence="2">
    <name type="scientific">Schlesneria paludicola</name>
    <dbReference type="NCBI Taxonomy" id="360056"/>
    <lineage>
        <taxon>Bacteria</taxon>
        <taxon>Pseudomonadati</taxon>
        <taxon>Planctomycetota</taxon>
        <taxon>Planctomycetia</taxon>
        <taxon>Planctomycetales</taxon>
        <taxon>Planctomycetaceae</taxon>
        <taxon>Schlesneria</taxon>
    </lineage>
</organism>
<sequence>MPVTRWAVGCLALMWCCFAGQAALIEAAQARGSWFDIVFDDSCDGMRLRLFSPGLVLGTHTGCNAGELVTGSQFAVDGETGVSVTFFDRTSSLFVRYDIYQTGFRAGRFYVYLVRNNQLLRQGTYSPAPVAD</sequence>
<name>A0A7C4LL79_9PLAN</name>
<evidence type="ECO:0000256" key="1">
    <source>
        <dbReference type="SAM" id="SignalP"/>
    </source>
</evidence>
<accession>A0A7C4LL79</accession>
<protein>
    <submittedName>
        <fullName evidence="2">Uncharacterized protein</fullName>
    </submittedName>
</protein>
<keyword evidence="1" id="KW-0732">Signal</keyword>
<dbReference type="AlphaFoldDB" id="A0A7C4LL79"/>
<feature type="signal peptide" evidence="1">
    <location>
        <begin position="1"/>
        <end position="22"/>
    </location>
</feature>
<comment type="caution">
    <text evidence="2">The sequence shown here is derived from an EMBL/GenBank/DDBJ whole genome shotgun (WGS) entry which is preliminary data.</text>
</comment>
<reference evidence="2" key="1">
    <citation type="journal article" date="2020" name="mSystems">
        <title>Genome- and Community-Level Interaction Insights into Carbon Utilization and Element Cycling Functions of Hydrothermarchaeota in Hydrothermal Sediment.</title>
        <authorList>
            <person name="Zhou Z."/>
            <person name="Liu Y."/>
            <person name="Xu W."/>
            <person name="Pan J."/>
            <person name="Luo Z.H."/>
            <person name="Li M."/>
        </authorList>
    </citation>
    <scope>NUCLEOTIDE SEQUENCE [LARGE SCALE GENOMIC DNA]</scope>
    <source>
        <strain evidence="2">SpSt-508</strain>
    </source>
</reference>
<proteinExistence type="predicted"/>
<gene>
    <name evidence="2" type="ORF">ENS64_11575</name>
</gene>